<dbReference type="RefSeq" id="WP_259314479.1">
    <property type="nucleotide sequence ID" value="NZ_CP087164.1"/>
</dbReference>
<protein>
    <submittedName>
        <fullName evidence="3">Enoyl-CoA-hydratase</fullName>
        <ecNumber evidence="3">4.2.1.17</ecNumber>
    </submittedName>
</protein>
<dbReference type="PANTHER" id="PTHR43802:SF1">
    <property type="entry name" value="IP11341P-RELATED"/>
    <property type="match status" value="1"/>
</dbReference>
<comment type="similarity">
    <text evidence="1 2">Belongs to the enoyl-CoA hydratase/isomerase family.</text>
</comment>
<dbReference type="InterPro" id="IPR001753">
    <property type="entry name" value="Enoyl-CoA_hydra/iso"/>
</dbReference>
<dbReference type="CDD" id="cd06558">
    <property type="entry name" value="crotonase-like"/>
    <property type="match status" value="1"/>
</dbReference>
<name>A0A9E7BZY3_9ACTN</name>
<dbReference type="PROSITE" id="PS00166">
    <property type="entry name" value="ENOYL_COA_HYDRATASE"/>
    <property type="match status" value="1"/>
</dbReference>
<keyword evidence="3" id="KW-0456">Lyase</keyword>
<keyword evidence="4" id="KW-1185">Reference proteome</keyword>
<organism evidence="3 4">
    <name type="scientific">Capillimicrobium parvum</name>
    <dbReference type="NCBI Taxonomy" id="2884022"/>
    <lineage>
        <taxon>Bacteria</taxon>
        <taxon>Bacillati</taxon>
        <taxon>Actinomycetota</taxon>
        <taxon>Thermoleophilia</taxon>
        <taxon>Solirubrobacterales</taxon>
        <taxon>Capillimicrobiaceae</taxon>
        <taxon>Capillimicrobium</taxon>
    </lineage>
</organism>
<dbReference type="AlphaFoldDB" id="A0A9E7BZY3"/>
<dbReference type="EC" id="4.2.1.17" evidence="3"/>
<dbReference type="EMBL" id="CP087164">
    <property type="protein sequence ID" value="UGS34813.1"/>
    <property type="molecule type" value="Genomic_DNA"/>
</dbReference>
<proteinExistence type="inferred from homology"/>
<dbReference type="Pfam" id="PF00378">
    <property type="entry name" value="ECH_1"/>
    <property type="match status" value="1"/>
</dbReference>
<dbReference type="KEGG" id="sbae:DSM104329_01195"/>
<evidence type="ECO:0000313" key="3">
    <source>
        <dbReference type="EMBL" id="UGS34813.1"/>
    </source>
</evidence>
<dbReference type="Proteomes" id="UP001162834">
    <property type="component" value="Chromosome"/>
</dbReference>
<dbReference type="PANTHER" id="PTHR43802">
    <property type="entry name" value="ENOYL-COA HYDRATASE"/>
    <property type="match status" value="1"/>
</dbReference>
<evidence type="ECO:0000313" key="4">
    <source>
        <dbReference type="Proteomes" id="UP001162834"/>
    </source>
</evidence>
<dbReference type="GO" id="GO:0004300">
    <property type="term" value="F:enoyl-CoA hydratase activity"/>
    <property type="evidence" value="ECO:0007669"/>
    <property type="project" value="UniProtKB-EC"/>
</dbReference>
<dbReference type="InterPro" id="IPR018376">
    <property type="entry name" value="Enoyl-CoA_hyd/isom_CS"/>
</dbReference>
<dbReference type="SUPFAM" id="SSF52096">
    <property type="entry name" value="ClpP/crotonase"/>
    <property type="match status" value="1"/>
</dbReference>
<gene>
    <name evidence="3" type="primary">dpgD_1</name>
    <name evidence="3" type="ORF">DSM104329_01195</name>
</gene>
<reference evidence="3" key="1">
    <citation type="journal article" date="2022" name="Int. J. Syst. Evol. Microbiol.">
        <title>Pseudomonas aegrilactucae sp. nov. and Pseudomonas morbosilactucae sp. nov., pathogens causing bacterial rot of lettuce in Japan.</title>
        <authorList>
            <person name="Sawada H."/>
            <person name="Fujikawa T."/>
            <person name="Satou M."/>
        </authorList>
    </citation>
    <scope>NUCLEOTIDE SEQUENCE</scope>
    <source>
        <strain evidence="3">0166_1</strain>
    </source>
</reference>
<sequence>MGLAELPDWHDIDLSGPLDGVLYDKADAIALITLNRPDRGNSFHAAMGPVLRAIWEDVRADQDVRAVVVTGTGDRHFCTGVDVGVVSGSGGAVAHNRPFEEEVFWSARHNRVWKPVVAAVNGTVAGGGLHFVVDADIIVASENARFIDTHTNIGMVGAIENIGLAKRLPLGTALRMSLQGPDFKLGAERAYQLGLVDELVPKGQALEAAMGIARSIAANSPSATTLTQQAIWGSLDMSYEAALRHGWSLIRLQWSHPDFLEGPRAFADGRAPEWNPDLDAHI</sequence>
<dbReference type="InterPro" id="IPR029045">
    <property type="entry name" value="ClpP/crotonase-like_dom_sf"/>
</dbReference>
<accession>A0A9E7BZY3</accession>
<evidence type="ECO:0000256" key="1">
    <source>
        <dbReference type="ARBA" id="ARBA00005254"/>
    </source>
</evidence>
<dbReference type="Gene3D" id="3.90.226.10">
    <property type="entry name" value="2-enoyl-CoA Hydratase, Chain A, domain 1"/>
    <property type="match status" value="1"/>
</dbReference>
<evidence type="ECO:0000256" key="2">
    <source>
        <dbReference type="RuleBase" id="RU003707"/>
    </source>
</evidence>